<gene>
    <name evidence="2" type="ORF">ACFODZ_01135</name>
</gene>
<keyword evidence="1" id="KW-0802">TPR repeat</keyword>
<dbReference type="SMART" id="SM00028">
    <property type="entry name" value="TPR"/>
    <property type="match status" value="6"/>
</dbReference>
<dbReference type="Pfam" id="PF14559">
    <property type="entry name" value="TPR_19"/>
    <property type="match status" value="1"/>
</dbReference>
<feature type="repeat" description="TPR" evidence="1">
    <location>
        <begin position="34"/>
        <end position="67"/>
    </location>
</feature>
<dbReference type="RefSeq" id="WP_077409504.1">
    <property type="nucleotide sequence ID" value="NZ_JBHRTS010000001.1"/>
</dbReference>
<dbReference type="PROSITE" id="PS50005">
    <property type="entry name" value="TPR"/>
    <property type="match status" value="2"/>
</dbReference>
<dbReference type="SUPFAM" id="SSF81901">
    <property type="entry name" value="HCP-like"/>
    <property type="match status" value="1"/>
</dbReference>
<dbReference type="SUPFAM" id="SSF48452">
    <property type="entry name" value="TPR-like"/>
    <property type="match status" value="2"/>
</dbReference>
<evidence type="ECO:0000313" key="3">
    <source>
        <dbReference type="Proteomes" id="UP001595533"/>
    </source>
</evidence>
<keyword evidence="3" id="KW-1185">Reference proteome</keyword>
<dbReference type="PANTHER" id="PTHR12558">
    <property type="entry name" value="CELL DIVISION CYCLE 16,23,27"/>
    <property type="match status" value="1"/>
</dbReference>
<proteinExistence type="predicted"/>
<evidence type="ECO:0000256" key="1">
    <source>
        <dbReference type="PROSITE-ProRule" id="PRU00339"/>
    </source>
</evidence>
<dbReference type="Pfam" id="PF12895">
    <property type="entry name" value="ANAPC3"/>
    <property type="match status" value="1"/>
</dbReference>
<dbReference type="PANTHER" id="PTHR12558:SF50">
    <property type="entry name" value="ASSEMBLY CHAPERONE OF RPL4-RELATED"/>
    <property type="match status" value="1"/>
</dbReference>
<dbReference type="InterPro" id="IPR011990">
    <property type="entry name" value="TPR-like_helical_dom_sf"/>
</dbReference>
<protein>
    <submittedName>
        <fullName evidence="2">Tetratricopeptide repeat protein</fullName>
    </submittedName>
</protein>
<dbReference type="InterPro" id="IPR019734">
    <property type="entry name" value="TPR_rpt"/>
</dbReference>
<organism evidence="2 3">
    <name type="scientific">Marinicella sediminis</name>
    <dbReference type="NCBI Taxonomy" id="1792834"/>
    <lineage>
        <taxon>Bacteria</taxon>
        <taxon>Pseudomonadati</taxon>
        <taxon>Pseudomonadota</taxon>
        <taxon>Gammaproteobacteria</taxon>
        <taxon>Lysobacterales</taxon>
        <taxon>Marinicellaceae</taxon>
        <taxon>Marinicella</taxon>
    </lineage>
</organism>
<dbReference type="EMBL" id="JBHRTS010000001">
    <property type="protein sequence ID" value="MFC3192832.1"/>
    <property type="molecule type" value="Genomic_DNA"/>
</dbReference>
<reference evidence="3" key="1">
    <citation type="journal article" date="2019" name="Int. J. Syst. Evol. Microbiol.">
        <title>The Global Catalogue of Microorganisms (GCM) 10K type strain sequencing project: providing services to taxonomists for standard genome sequencing and annotation.</title>
        <authorList>
            <consortium name="The Broad Institute Genomics Platform"/>
            <consortium name="The Broad Institute Genome Sequencing Center for Infectious Disease"/>
            <person name="Wu L."/>
            <person name="Ma J."/>
        </authorList>
    </citation>
    <scope>NUCLEOTIDE SEQUENCE [LARGE SCALE GENOMIC DNA]</scope>
    <source>
        <strain evidence="3">KCTC 42953</strain>
    </source>
</reference>
<evidence type="ECO:0000313" key="2">
    <source>
        <dbReference type="EMBL" id="MFC3192832.1"/>
    </source>
</evidence>
<sequence>MSQLENIKSLHNQGDYQQAIEGYQALLAEEPNNDEIHFGLAHASSRLNQLDTALKHAREAVNLVPNSDRYLQFKAQMLMANNEIDEALKTFKRSLKENPNLFYSYLAIGDIHAMRNQSSKAKDNYRLALKVQQQGIPAITKLAKLMMLESDFSAATDELQQAELQFPTDPELKLHSGILRLEQGEDGFAELYFKQLLDSEPGHVLAKIYLAISLINSDPKAATQMIEQLVKDQIQRPELMVALGLLYAKDNNPVEAIKFLKPVCQSGLAYPSWLLALAHAFSANNQPNSSMAVINEVLKRGDNPRALLMLAQIHQVNDNLPAALRTLKRIGKDSPGYAQSLQLRAECAFMQDQYAEAISLCDDLLQLQSDHNGALKLKLNALSKLEQYDEALAVIASINSEQQSEDFNQLMHFYGGLLQDANGSYADAWEHFKKLDPKPRFEAPMLSASEEKVTQNWPSPPTNSVFRFAFTDPATGHHHLVNWLEANQIAPLTDRFTKQARADLFTREWTVDMLDQLTDEQIHLLRKKYTKYLQQVVDDGVEQAVDFMPFSPINVAVIRRLFPQAHVIILNRNFADLRLHNQVFGSYQVHYSQFSKVTNQMIGLNPNVTMIDIDGWHSGDESAIKSVEKVFGPTSEPFVIGETKPLDRLLFPYMHWKKYQQYLNQ</sequence>
<comment type="caution">
    <text evidence="2">The sequence shown here is derived from an EMBL/GenBank/DDBJ whole genome shotgun (WGS) entry which is preliminary data.</text>
</comment>
<dbReference type="Proteomes" id="UP001595533">
    <property type="component" value="Unassembled WGS sequence"/>
</dbReference>
<dbReference type="Gene3D" id="1.25.40.10">
    <property type="entry name" value="Tetratricopeptide repeat domain"/>
    <property type="match status" value="2"/>
</dbReference>
<name>A0ABV7J6W1_9GAMM</name>
<accession>A0ABV7J6W1</accession>
<feature type="repeat" description="TPR" evidence="1">
    <location>
        <begin position="68"/>
        <end position="101"/>
    </location>
</feature>